<evidence type="ECO:0000256" key="1">
    <source>
        <dbReference type="ARBA" id="ARBA00004429"/>
    </source>
</evidence>
<dbReference type="SUPFAM" id="SSF161098">
    <property type="entry name" value="MetI-like"/>
    <property type="match status" value="1"/>
</dbReference>
<evidence type="ECO:0000313" key="10">
    <source>
        <dbReference type="EMBL" id="VEG50360.1"/>
    </source>
</evidence>
<organism evidence="10 11">
    <name type="scientific">Mycolicibacterium chitae</name>
    <name type="common">Mycobacterium chitae</name>
    <dbReference type="NCBI Taxonomy" id="1792"/>
    <lineage>
        <taxon>Bacteria</taxon>
        <taxon>Bacillati</taxon>
        <taxon>Actinomycetota</taxon>
        <taxon>Actinomycetes</taxon>
        <taxon>Mycobacteriales</taxon>
        <taxon>Mycobacteriaceae</taxon>
        <taxon>Mycolicibacterium</taxon>
    </lineage>
</organism>
<dbReference type="CDD" id="cd06261">
    <property type="entry name" value="TM_PBP2"/>
    <property type="match status" value="1"/>
</dbReference>
<evidence type="ECO:0000256" key="6">
    <source>
        <dbReference type="ARBA" id="ARBA00022989"/>
    </source>
</evidence>
<keyword evidence="2 8" id="KW-0813">Transport</keyword>
<feature type="transmembrane region" description="Helical" evidence="8">
    <location>
        <begin position="60"/>
        <end position="85"/>
    </location>
</feature>
<dbReference type="Pfam" id="PF00528">
    <property type="entry name" value="BPD_transp_1"/>
    <property type="match status" value="1"/>
</dbReference>
<dbReference type="PANTHER" id="PTHR43357">
    <property type="entry name" value="INNER MEMBRANE ABC TRANSPORTER PERMEASE PROTEIN YDCV"/>
    <property type="match status" value="1"/>
</dbReference>
<protein>
    <submittedName>
        <fullName evidence="10">Binding-protein-dependent transport systems inner membrane component</fullName>
    </submittedName>
</protein>
<dbReference type="Proteomes" id="UP000282551">
    <property type="component" value="Chromosome"/>
</dbReference>
<dbReference type="AlphaFoldDB" id="A0A448ID12"/>
<feature type="transmembrane region" description="Helical" evidence="8">
    <location>
        <begin position="236"/>
        <end position="257"/>
    </location>
</feature>
<name>A0A448ID12_MYCCI</name>
<evidence type="ECO:0000256" key="8">
    <source>
        <dbReference type="RuleBase" id="RU363032"/>
    </source>
</evidence>
<evidence type="ECO:0000256" key="3">
    <source>
        <dbReference type="ARBA" id="ARBA00022475"/>
    </source>
</evidence>
<evidence type="ECO:0000259" key="9">
    <source>
        <dbReference type="PROSITE" id="PS50928"/>
    </source>
</evidence>
<evidence type="ECO:0000256" key="5">
    <source>
        <dbReference type="ARBA" id="ARBA00022692"/>
    </source>
</evidence>
<keyword evidence="3" id="KW-1003">Cell membrane</keyword>
<sequence length="275" mass="29342">MTPTTMTPTSTRTKTVRTVCAVLFGLFFLFPLYAMADFSTRDLQGAGRTLAAWSNLFADNALYSAIVVSVLIALLTVAVMLVLLVPTMTWVRLRAPWANGLMEFLCLLPLAIPALVIVVGLRNVYLWVTYLLGESALVLTFVYVILVLPFAYRALDSALRGIDLATLTEAARSLGAGWTTTLVRVVLPNIWAGVLSAAFISVAVVLGEYTIASLSGYETLQVQIVAIGKSDGPTSVAASLAVLLFGFALLLTLSLLARRARGARRAAETTVGAPA</sequence>
<dbReference type="PROSITE" id="PS50928">
    <property type="entry name" value="ABC_TM1"/>
    <property type="match status" value="1"/>
</dbReference>
<evidence type="ECO:0000256" key="2">
    <source>
        <dbReference type="ARBA" id="ARBA00022448"/>
    </source>
</evidence>
<feature type="domain" description="ABC transmembrane type-1" evidence="9">
    <location>
        <begin position="66"/>
        <end position="255"/>
    </location>
</feature>
<evidence type="ECO:0000313" key="11">
    <source>
        <dbReference type="Proteomes" id="UP000282551"/>
    </source>
</evidence>
<dbReference type="InterPro" id="IPR035906">
    <property type="entry name" value="MetI-like_sf"/>
</dbReference>
<evidence type="ECO:0000256" key="4">
    <source>
        <dbReference type="ARBA" id="ARBA00022519"/>
    </source>
</evidence>
<comment type="subcellular location">
    <subcellularLocation>
        <location evidence="1">Cell inner membrane</location>
        <topology evidence="1">Multi-pass membrane protein</topology>
    </subcellularLocation>
    <subcellularLocation>
        <location evidence="8">Cell membrane</location>
        <topology evidence="8">Multi-pass membrane protein</topology>
    </subcellularLocation>
</comment>
<dbReference type="GO" id="GO:0005886">
    <property type="term" value="C:plasma membrane"/>
    <property type="evidence" value="ECO:0007669"/>
    <property type="project" value="UniProtKB-SubCell"/>
</dbReference>
<accession>A0A448ID12</accession>
<keyword evidence="7 8" id="KW-0472">Membrane</keyword>
<dbReference type="EMBL" id="LR134355">
    <property type="protein sequence ID" value="VEG50360.1"/>
    <property type="molecule type" value="Genomic_DNA"/>
</dbReference>
<dbReference type="InterPro" id="IPR000515">
    <property type="entry name" value="MetI-like"/>
</dbReference>
<dbReference type="OrthoDB" id="5622164at2"/>
<dbReference type="GO" id="GO:0055085">
    <property type="term" value="P:transmembrane transport"/>
    <property type="evidence" value="ECO:0007669"/>
    <property type="project" value="InterPro"/>
</dbReference>
<gene>
    <name evidence="10" type="ORF">NCTC10485_04678</name>
</gene>
<keyword evidence="11" id="KW-1185">Reference proteome</keyword>
<feature type="transmembrane region" description="Helical" evidence="8">
    <location>
        <begin position="127"/>
        <end position="152"/>
    </location>
</feature>
<keyword evidence="4" id="KW-0997">Cell inner membrane</keyword>
<feature type="transmembrane region" description="Helical" evidence="8">
    <location>
        <begin position="190"/>
        <end position="212"/>
    </location>
</feature>
<keyword evidence="5 8" id="KW-0812">Transmembrane</keyword>
<proteinExistence type="inferred from homology"/>
<evidence type="ECO:0000256" key="7">
    <source>
        <dbReference type="ARBA" id="ARBA00023136"/>
    </source>
</evidence>
<dbReference type="Gene3D" id="1.10.3720.10">
    <property type="entry name" value="MetI-like"/>
    <property type="match status" value="1"/>
</dbReference>
<dbReference type="PANTHER" id="PTHR43357:SF4">
    <property type="entry name" value="INNER MEMBRANE ABC TRANSPORTER PERMEASE PROTEIN YDCV"/>
    <property type="match status" value="1"/>
</dbReference>
<keyword evidence="6 8" id="KW-1133">Transmembrane helix</keyword>
<feature type="transmembrane region" description="Helical" evidence="8">
    <location>
        <begin position="97"/>
        <end position="121"/>
    </location>
</feature>
<reference evidence="10 11" key="1">
    <citation type="submission" date="2018-12" db="EMBL/GenBank/DDBJ databases">
        <authorList>
            <consortium name="Pathogen Informatics"/>
        </authorList>
    </citation>
    <scope>NUCLEOTIDE SEQUENCE [LARGE SCALE GENOMIC DNA]</scope>
    <source>
        <strain evidence="10 11">NCTC10485</strain>
    </source>
</reference>
<comment type="similarity">
    <text evidence="8">Belongs to the binding-protein-dependent transport system permease family.</text>
</comment>